<feature type="signal peptide" evidence="1">
    <location>
        <begin position="1"/>
        <end position="18"/>
    </location>
</feature>
<dbReference type="AlphaFoldDB" id="A0A3B3ZL03"/>
<organism evidence="2 3">
    <name type="scientific">Periophthalmus magnuspinnatus</name>
    <dbReference type="NCBI Taxonomy" id="409849"/>
    <lineage>
        <taxon>Eukaryota</taxon>
        <taxon>Metazoa</taxon>
        <taxon>Chordata</taxon>
        <taxon>Craniata</taxon>
        <taxon>Vertebrata</taxon>
        <taxon>Euteleostomi</taxon>
        <taxon>Actinopterygii</taxon>
        <taxon>Neopterygii</taxon>
        <taxon>Teleostei</taxon>
        <taxon>Neoteleostei</taxon>
        <taxon>Acanthomorphata</taxon>
        <taxon>Gobiaria</taxon>
        <taxon>Gobiiformes</taxon>
        <taxon>Gobioidei</taxon>
        <taxon>Gobiidae</taxon>
        <taxon>Oxudercinae</taxon>
        <taxon>Periophthalmus</taxon>
    </lineage>
</organism>
<proteinExistence type="predicted"/>
<reference evidence="2" key="2">
    <citation type="submission" date="2025-09" db="UniProtKB">
        <authorList>
            <consortium name="Ensembl"/>
        </authorList>
    </citation>
    <scope>IDENTIFICATION</scope>
</reference>
<sequence>MKQSRGVLLSCLLTLVTAVAVNCREQDYQQLNSIDDLKKVFSEKSFPLHSLILLHWFANNVDIDNNNIVRLTFNPRGDFGSHYYGNYDNLLDPVPSGYEYFTVGNVNRPYGDICPVSQDFPEYVLYPRVIEYADTGRNRDRLIVSAQAQNYGPRMITEVYLTQHFRLQDRQGSRYDPEHTFQISTNLLQQLRLFSFNDNRPSLQELRDQFNRNIDDNQLNNIINIWGPDQAPLGLLFSIVIRDRTNLFGVCSSSRRWARDLAVKKTGEWQSCELQKTHLDVITGGNGKATILWRNVPLQQINDGAAVVLFKNQMDKASSNIYTRIQNTEGTYDTSVSLNEGLQARLHKAQGYWATIKEEICRGKEFQSPHAVSITGYAQLQLFVQDGKGCFRLYIKENCSGWKSDFFNSWVGLYTSAGKSPKDYESQQWQWATKFTQGQDSGEYQTFEYCTGTTVVPGLQARFMIESYNEKARTPIWRDV</sequence>
<protein>
    <submittedName>
        <fullName evidence="2">Uncharacterized protein</fullName>
    </submittedName>
</protein>
<evidence type="ECO:0000256" key="1">
    <source>
        <dbReference type="SAM" id="SignalP"/>
    </source>
</evidence>
<accession>A0A3B3ZL03</accession>
<reference evidence="2" key="1">
    <citation type="submission" date="2025-08" db="UniProtKB">
        <authorList>
            <consortium name="Ensembl"/>
        </authorList>
    </citation>
    <scope>IDENTIFICATION</scope>
</reference>
<feature type="chain" id="PRO_5017206039" evidence="1">
    <location>
        <begin position="19"/>
        <end position="480"/>
    </location>
</feature>
<evidence type="ECO:0000313" key="3">
    <source>
        <dbReference type="Proteomes" id="UP000261520"/>
    </source>
</evidence>
<dbReference type="Proteomes" id="UP000261520">
    <property type="component" value="Unplaced"/>
</dbReference>
<keyword evidence="1" id="KW-0732">Signal</keyword>
<dbReference type="Ensembl" id="ENSPMGT00000005634.1">
    <property type="protein sequence ID" value="ENSPMGP00000005313.1"/>
    <property type="gene ID" value="ENSPMGG00000004462.1"/>
</dbReference>
<keyword evidence="3" id="KW-1185">Reference proteome</keyword>
<name>A0A3B3ZL03_9GOBI</name>
<evidence type="ECO:0000313" key="2">
    <source>
        <dbReference type="Ensembl" id="ENSPMGP00000005313.1"/>
    </source>
</evidence>